<evidence type="ECO:0000256" key="1">
    <source>
        <dbReference type="SAM" id="Phobius"/>
    </source>
</evidence>
<reference evidence="3" key="1">
    <citation type="journal article" date="2020" name="bioRxiv">
        <title>Whole genome comparisons of ergot fungi reveals the divergence and evolution of species within the genus Claviceps are the result of varying mechanisms driving genome evolution and host range expansion.</title>
        <authorList>
            <person name="Wyka S.A."/>
            <person name="Mondo S.J."/>
            <person name="Liu M."/>
            <person name="Dettman J."/>
            <person name="Nalam V."/>
            <person name="Broders K.D."/>
        </authorList>
    </citation>
    <scope>NUCLEOTIDE SEQUENCE</scope>
    <source>
        <strain evidence="3">CCC 489</strain>
    </source>
</reference>
<comment type="caution">
    <text evidence="3">The sequence shown here is derived from an EMBL/GenBank/DDBJ whole genome shotgun (WGS) entry which is preliminary data.</text>
</comment>
<evidence type="ECO:0000259" key="2">
    <source>
        <dbReference type="Pfam" id="PF04083"/>
    </source>
</evidence>
<proteinExistence type="predicted"/>
<accession>A0A8K0J0T5</accession>
<dbReference type="AlphaFoldDB" id="A0A8K0J0T5"/>
<sequence length="657" mass="74200">MPASGDALFAASPNPRRAFNNTVSAFPHSRRRGLTLEAEESGDVKNGTMYNANCCANDPILIAEEKATQRLDSACKDEAEFEVVYSSRSTFPALPIYGPPSFVSSLTALLFRISAFFLSLAFLCFVISASLVTSIPRMAKQLLFTMTTGDANRLRPHYEEERRRAEARWQKQKEWEHKSSAAKIGGDLEGTVEDYPPTEGGKDRLVCDVAYYARRVGLEVDVFHVRTEDGFLLDLWHVYDPKEYIFHDAEAEADADADADAKEARRAKTPRKALKPDIQKPKFPVLLMHGLLQSSGAFCCNDDESLAFWLCKSGFDVWLGNNRCGTNPSHESLTYSDPRMWSWTIQHMGIHDLPALTDQVLAKTGFEKVGLICHSQGTAQTLVALSKDQRPELGQKFTVFCALAPAAYAGSLVKKYYFRFINQLSPCMYYLVFGRHAFIPFMMQMHSLLNSQLYGWLGYQVFSFLFDWTDSRWDRGLRDRLFQFAPVYVSAETMRWWLGKDGFASHKCILSRKDVAEYDEEADDVCSETEQEDGAETVDGNADLFEHSHGQESSERCQLVPAGEAWYNEQVPPFAMWVCGSDQLVDGKRLLMRFGTGQEPHVTLVHSKVIEQYEHLDVIWAIDAVEQVFGEVRDVLWRTCYDQDLFRVPAGCDGGPA</sequence>
<keyword evidence="1" id="KW-1133">Transmembrane helix</keyword>
<name>A0A8K0J0T5_9HYPO</name>
<dbReference type="EMBL" id="SRPY01000909">
    <property type="protein sequence ID" value="KAG5916236.1"/>
    <property type="molecule type" value="Genomic_DNA"/>
</dbReference>
<dbReference type="FunFam" id="3.40.50.1820:FF:000193">
    <property type="entry name" value="Ab-hydrolase associated lipase"/>
    <property type="match status" value="1"/>
</dbReference>
<gene>
    <name evidence="3" type="ORF">E4U42_007742</name>
</gene>
<feature type="transmembrane region" description="Helical" evidence="1">
    <location>
        <begin position="109"/>
        <end position="132"/>
    </location>
</feature>
<keyword evidence="1" id="KW-0472">Membrane</keyword>
<dbReference type="SUPFAM" id="SSF53474">
    <property type="entry name" value="alpha/beta-Hydrolases"/>
    <property type="match status" value="1"/>
</dbReference>
<evidence type="ECO:0000313" key="3">
    <source>
        <dbReference type="EMBL" id="KAG5916236.1"/>
    </source>
</evidence>
<dbReference type="OrthoDB" id="6130531at2759"/>
<dbReference type="InterPro" id="IPR006693">
    <property type="entry name" value="AB_hydrolase_lipase"/>
</dbReference>
<dbReference type="Pfam" id="PF04083">
    <property type="entry name" value="Abhydro_lipase"/>
    <property type="match status" value="1"/>
</dbReference>
<dbReference type="InterPro" id="IPR029058">
    <property type="entry name" value="AB_hydrolase_fold"/>
</dbReference>
<organism evidence="3 4">
    <name type="scientific">Claviceps africana</name>
    <dbReference type="NCBI Taxonomy" id="83212"/>
    <lineage>
        <taxon>Eukaryota</taxon>
        <taxon>Fungi</taxon>
        <taxon>Dikarya</taxon>
        <taxon>Ascomycota</taxon>
        <taxon>Pezizomycotina</taxon>
        <taxon>Sordariomycetes</taxon>
        <taxon>Hypocreomycetidae</taxon>
        <taxon>Hypocreales</taxon>
        <taxon>Clavicipitaceae</taxon>
        <taxon>Claviceps</taxon>
    </lineage>
</organism>
<keyword evidence="4" id="KW-1185">Reference proteome</keyword>
<dbReference type="Proteomes" id="UP000811619">
    <property type="component" value="Unassembled WGS sequence"/>
</dbReference>
<dbReference type="PANTHER" id="PTHR11005">
    <property type="entry name" value="LYSOSOMAL ACID LIPASE-RELATED"/>
    <property type="match status" value="1"/>
</dbReference>
<keyword evidence="1" id="KW-0812">Transmembrane</keyword>
<evidence type="ECO:0000313" key="4">
    <source>
        <dbReference type="Proteomes" id="UP000811619"/>
    </source>
</evidence>
<protein>
    <recommendedName>
        <fullName evidence="2">Partial AB-hydrolase lipase domain-containing protein</fullName>
    </recommendedName>
</protein>
<dbReference type="Gene3D" id="3.40.50.1820">
    <property type="entry name" value="alpha/beta hydrolase"/>
    <property type="match status" value="1"/>
</dbReference>
<dbReference type="GO" id="GO:0006629">
    <property type="term" value="P:lipid metabolic process"/>
    <property type="evidence" value="ECO:0007669"/>
    <property type="project" value="InterPro"/>
</dbReference>
<feature type="domain" description="Partial AB-hydrolase lipase" evidence="2">
    <location>
        <begin position="209"/>
        <end position="301"/>
    </location>
</feature>